<dbReference type="Gene3D" id="3.40.430.10">
    <property type="entry name" value="Dihydrofolate Reductase, subunit A"/>
    <property type="match status" value="1"/>
</dbReference>
<dbReference type="InParanoid" id="A0A6N7F0B4"/>
<dbReference type="InterPro" id="IPR016193">
    <property type="entry name" value="Cytidine_deaminase-like"/>
</dbReference>
<dbReference type="InterPro" id="IPR050765">
    <property type="entry name" value="Riboflavin_Biosynth_HTPR"/>
</dbReference>
<keyword evidence="12" id="KW-0511">Multifunctional enzyme</keyword>
<dbReference type="InterPro" id="IPR002125">
    <property type="entry name" value="CMP_dCMP_dom"/>
</dbReference>
<dbReference type="Gene3D" id="3.40.140.10">
    <property type="entry name" value="Cytidine Deaminase, domain 2"/>
    <property type="match status" value="1"/>
</dbReference>
<feature type="binding site" evidence="15">
    <location>
        <position position="170"/>
    </location>
    <ligand>
        <name>substrate</name>
    </ligand>
</feature>
<dbReference type="InterPro" id="IPR024072">
    <property type="entry name" value="DHFR-like_dom_sf"/>
</dbReference>
<feature type="binding site" evidence="16">
    <location>
        <position position="86"/>
    </location>
    <ligand>
        <name>Zn(2+)</name>
        <dbReference type="ChEBI" id="CHEBI:29105"/>
        <note>catalytic</note>
    </ligand>
</feature>
<dbReference type="PROSITE" id="PS00903">
    <property type="entry name" value="CYT_DCMP_DEAMINASES_1"/>
    <property type="match status" value="1"/>
</dbReference>
<dbReference type="GO" id="GO:0008270">
    <property type="term" value="F:zinc ion binding"/>
    <property type="evidence" value="ECO:0007669"/>
    <property type="project" value="InterPro"/>
</dbReference>
<name>A0A6N7F0B4_9GAMM</name>
<evidence type="ECO:0000259" key="17">
    <source>
        <dbReference type="PROSITE" id="PS51747"/>
    </source>
</evidence>
<feature type="domain" description="CMP/dCMP-type deaminase" evidence="17">
    <location>
        <begin position="3"/>
        <end position="116"/>
    </location>
</feature>
<keyword evidence="10 13" id="KW-0521">NADP</keyword>
<dbReference type="GO" id="GO:0008703">
    <property type="term" value="F:5-amino-6-(5-phosphoribosylamino)uracil reductase activity"/>
    <property type="evidence" value="ECO:0007669"/>
    <property type="project" value="UniProtKB-EC"/>
</dbReference>
<gene>
    <name evidence="18" type="primary">ribD</name>
    <name evidence="18" type="ORF">GCU85_00880</name>
</gene>
<comment type="function">
    <text evidence="1 13">Converts 2,5-diamino-6-(ribosylamino)-4(3h)-pyrimidinone 5'-phosphate into 5-amino-6-(ribosylamino)-2,4(1h,3h)-pyrimidinedione 5'-phosphate.</text>
</comment>
<keyword evidence="9 13" id="KW-0862">Zinc</keyword>
<dbReference type="SUPFAM" id="SSF53597">
    <property type="entry name" value="Dihydrofolate reductase-like"/>
    <property type="match status" value="1"/>
</dbReference>
<dbReference type="UniPathway" id="UPA00275">
    <property type="reaction ID" value="UER00401"/>
</dbReference>
<dbReference type="EC" id="3.5.4.26" evidence="13"/>
<evidence type="ECO:0000256" key="1">
    <source>
        <dbReference type="ARBA" id="ARBA00002151"/>
    </source>
</evidence>
<dbReference type="Pfam" id="PF00383">
    <property type="entry name" value="dCMP_cyt_deam_1"/>
    <property type="match status" value="1"/>
</dbReference>
<protein>
    <recommendedName>
        <fullName evidence="13">Riboflavin biosynthesis protein RibD</fullName>
    </recommendedName>
    <domain>
        <recommendedName>
            <fullName evidence="13">Diaminohydroxyphosphoribosylaminopyrimidine deaminase</fullName>
            <shortName evidence="13">DRAP deaminase</shortName>
            <ecNumber evidence="13">3.5.4.26</ecNumber>
        </recommendedName>
        <alternativeName>
            <fullName evidence="13">Riboflavin-specific deaminase</fullName>
        </alternativeName>
    </domain>
    <domain>
        <recommendedName>
            <fullName evidence="13">5-amino-6-(5-phosphoribosylamino)uracil reductase</fullName>
            <ecNumber evidence="13">1.1.1.193</ecNumber>
        </recommendedName>
        <alternativeName>
            <fullName evidence="13">HTP reductase</fullName>
        </alternativeName>
    </domain>
</protein>
<dbReference type="NCBIfam" id="TIGR00326">
    <property type="entry name" value="eubact_ribD"/>
    <property type="match status" value="1"/>
</dbReference>
<comment type="pathway">
    <text evidence="3 13">Cofactor biosynthesis; riboflavin biosynthesis; 5-amino-6-(D-ribitylamino)uracil from GTP: step 3/4.</text>
</comment>
<dbReference type="PANTHER" id="PTHR38011:SF7">
    <property type="entry name" value="2,5-DIAMINO-6-RIBOSYLAMINO-4(3H)-PYRIMIDINONE 5'-PHOSPHATE REDUCTASE"/>
    <property type="match status" value="1"/>
</dbReference>
<sequence length="367" mass="39294">MSDHDNRLMQRAIELARQGWHTTTPNPRVGCVIVNAGEVVGEGYHQRAGEPHAEVHALKSAGSKAAGATAYVTLEPCSHVGKTPPCADALIAAGIKTVVIGCQDPNPLVAGRGIAQLKAANITVKTGVLAPECEALNPGFFKRMRTGRPWVRVKIAMSLDGRIATQTGASQWITSEASRLAVQQLRAGACAVLTSSRTVMIDNPALNVRIPPDPPQSPCLMRQPTRVIVDSQLTISPDSQILHLPGKVIIFYHRAPVEKETALASLATLIQAPSHNGRVDLSAVMKTLGELGHNEILVEAGGLFAGALLSADLIDELIVYQAPLLLGHQAQAGFHLPDIFALTEAYAWTYERCRRVGNDIELVLTPR</sequence>
<dbReference type="FunFam" id="3.40.140.10:FF:000025">
    <property type="entry name" value="Riboflavin biosynthesis protein RibD"/>
    <property type="match status" value="1"/>
</dbReference>
<feature type="binding site" evidence="16">
    <location>
        <position position="52"/>
    </location>
    <ligand>
        <name>Zn(2+)</name>
        <dbReference type="ChEBI" id="CHEBI:29105"/>
        <note>catalytic</note>
    </ligand>
</feature>
<dbReference type="CDD" id="cd01284">
    <property type="entry name" value="Riboflavin_deaminase-reductase"/>
    <property type="match status" value="1"/>
</dbReference>
<comment type="similarity">
    <text evidence="4 13">In the N-terminal section; belongs to the cytidine and deoxycytidylate deaminase family.</text>
</comment>
<comment type="catalytic activity">
    <reaction evidence="13">
        <text>5-amino-6-(5-phospho-D-ribitylamino)uracil + NADP(+) = 5-amino-6-(5-phospho-D-ribosylamino)uracil + NADPH + H(+)</text>
        <dbReference type="Rhea" id="RHEA:17845"/>
        <dbReference type="ChEBI" id="CHEBI:15378"/>
        <dbReference type="ChEBI" id="CHEBI:57783"/>
        <dbReference type="ChEBI" id="CHEBI:58349"/>
        <dbReference type="ChEBI" id="CHEBI:58421"/>
        <dbReference type="ChEBI" id="CHEBI:58453"/>
        <dbReference type="EC" id="1.1.1.193"/>
    </reaction>
</comment>
<dbReference type="AlphaFoldDB" id="A0A6N7F0B4"/>
<dbReference type="InterPro" id="IPR011549">
    <property type="entry name" value="RibD_C"/>
</dbReference>
<dbReference type="SUPFAM" id="SSF53927">
    <property type="entry name" value="Cytidine deaminase-like"/>
    <property type="match status" value="1"/>
</dbReference>
<feature type="binding site" evidence="16">
    <location>
        <position position="77"/>
    </location>
    <ligand>
        <name>Zn(2+)</name>
        <dbReference type="ChEBI" id="CHEBI:29105"/>
        <note>catalytic</note>
    </ligand>
</feature>
<feature type="active site" description="Proton donor" evidence="14">
    <location>
        <position position="54"/>
    </location>
</feature>
<feature type="binding site" evidence="15">
    <location>
        <position position="206"/>
    </location>
    <ligand>
        <name>substrate</name>
    </ligand>
</feature>
<feature type="binding site" evidence="15">
    <location>
        <position position="172"/>
    </location>
    <ligand>
        <name>NADP(+)</name>
        <dbReference type="ChEBI" id="CHEBI:58349"/>
    </ligand>
</feature>
<dbReference type="GO" id="GO:0009231">
    <property type="term" value="P:riboflavin biosynthetic process"/>
    <property type="evidence" value="ECO:0007669"/>
    <property type="project" value="UniProtKB-UniPathway"/>
</dbReference>
<feature type="binding site" evidence="15">
    <location>
        <position position="299"/>
    </location>
    <ligand>
        <name>substrate</name>
    </ligand>
</feature>
<dbReference type="Proteomes" id="UP000471298">
    <property type="component" value="Unassembled WGS sequence"/>
</dbReference>
<evidence type="ECO:0000313" key="18">
    <source>
        <dbReference type="EMBL" id="MPV85286.1"/>
    </source>
</evidence>
<comment type="similarity">
    <text evidence="5 13">In the C-terminal section; belongs to the HTP reductase family.</text>
</comment>
<evidence type="ECO:0000256" key="10">
    <source>
        <dbReference type="ARBA" id="ARBA00022857"/>
    </source>
</evidence>
<feature type="binding site" evidence="15">
    <location>
        <position position="209"/>
    </location>
    <ligand>
        <name>substrate</name>
    </ligand>
</feature>
<dbReference type="InterPro" id="IPR004794">
    <property type="entry name" value="Eubact_RibD"/>
</dbReference>
<dbReference type="Pfam" id="PF01872">
    <property type="entry name" value="RibD_C"/>
    <property type="match status" value="1"/>
</dbReference>
<evidence type="ECO:0000256" key="11">
    <source>
        <dbReference type="ARBA" id="ARBA00023002"/>
    </source>
</evidence>
<evidence type="ECO:0000256" key="13">
    <source>
        <dbReference type="PIRNR" id="PIRNR006769"/>
    </source>
</evidence>
<keyword evidence="19" id="KW-1185">Reference proteome</keyword>
<evidence type="ECO:0000313" key="19">
    <source>
        <dbReference type="Proteomes" id="UP000471298"/>
    </source>
</evidence>
<comment type="caution">
    <text evidence="18">The sequence shown here is derived from an EMBL/GenBank/DDBJ whole genome shotgun (WGS) entry which is preliminary data.</text>
</comment>
<feature type="binding site" evidence="15">
    <location>
        <position position="231"/>
    </location>
    <ligand>
        <name>NADP(+)</name>
        <dbReference type="ChEBI" id="CHEBI:58349"/>
    </ligand>
</feature>
<evidence type="ECO:0000256" key="2">
    <source>
        <dbReference type="ARBA" id="ARBA00004882"/>
    </source>
</evidence>
<evidence type="ECO:0000256" key="15">
    <source>
        <dbReference type="PIRSR" id="PIRSR006769-2"/>
    </source>
</evidence>
<dbReference type="InterPro" id="IPR002734">
    <property type="entry name" value="RibDG_C"/>
</dbReference>
<comment type="catalytic activity">
    <reaction evidence="13">
        <text>2,5-diamino-6-hydroxy-4-(5-phosphoribosylamino)-pyrimidine + H2O + H(+) = 5-amino-6-(5-phospho-D-ribosylamino)uracil + NH4(+)</text>
        <dbReference type="Rhea" id="RHEA:21868"/>
        <dbReference type="ChEBI" id="CHEBI:15377"/>
        <dbReference type="ChEBI" id="CHEBI:15378"/>
        <dbReference type="ChEBI" id="CHEBI:28938"/>
        <dbReference type="ChEBI" id="CHEBI:58453"/>
        <dbReference type="ChEBI" id="CHEBI:58614"/>
        <dbReference type="EC" id="3.5.4.26"/>
    </reaction>
</comment>
<dbReference type="PIRSF" id="PIRSF006769">
    <property type="entry name" value="RibD"/>
    <property type="match status" value="1"/>
</dbReference>
<dbReference type="GO" id="GO:0050661">
    <property type="term" value="F:NADP binding"/>
    <property type="evidence" value="ECO:0007669"/>
    <property type="project" value="InterPro"/>
</dbReference>
<keyword evidence="6 13" id="KW-0686">Riboflavin biosynthesis</keyword>
<evidence type="ECO:0000256" key="5">
    <source>
        <dbReference type="ARBA" id="ARBA00007417"/>
    </source>
</evidence>
<accession>A0A6N7F0B4</accession>
<dbReference type="InterPro" id="IPR016192">
    <property type="entry name" value="APOBEC/CMP_deaminase_Zn-bd"/>
</dbReference>
<keyword evidence="8 13" id="KW-0378">Hydrolase</keyword>
<proteinExistence type="inferred from homology"/>
<keyword evidence="7 13" id="KW-0479">Metal-binding</keyword>
<evidence type="ECO:0000256" key="6">
    <source>
        <dbReference type="ARBA" id="ARBA00022619"/>
    </source>
</evidence>
<keyword evidence="11 13" id="KW-0560">Oxidoreductase</keyword>
<evidence type="ECO:0000256" key="14">
    <source>
        <dbReference type="PIRSR" id="PIRSR006769-1"/>
    </source>
</evidence>
<feature type="binding site" evidence="15">
    <location>
        <begin position="301"/>
        <end position="307"/>
    </location>
    <ligand>
        <name>NADP(+)</name>
        <dbReference type="ChEBI" id="CHEBI:58349"/>
    </ligand>
</feature>
<comment type="pathway">
    <text evidence="2 13">Cofactor biosynthesis; riboflavin biosynthesis; 5-amino-6-(D-ribitylamino)uracil from GTP: step 2/4.</text>
</comment>
<evidence type="ECO:0000256" key="9">
    <source>
        <dbReference type="ARBA" id="ARBA00022833"/>
    </source>
</evidence>
<dbReference type="PROSITE" id="PS51747">
    <property type="entry name" value="CYT_DCMP_DEAMINASES_2"/>
    <property type="match status" value="1"/>
</dbReference>
<dbReference type="NCBIfam" id="TIGR00227">
    <property type="entry name" value="ribD_Cterm"/>
    <property type="match status" value="1"/>
</dbReference>
<dbReference type="FunCoup" id="A0A6N7F0B4">
    <property type="interactions" value="461"/>
</dbReference>
<feature type="binding site" evidence="15">
    <location>
        <position position="202"/>
    </location>
    <ligand>
        <name>NADP(+)</name>
        <dbReference type="ChEBI" id="CHEBI:58349"/>
    </ligand>
</feature>
<evidence type="ECO:0000256" key="12">
    <source>
        <dbReference type="ARBA" id="ARBA00023268"/>
    </source>
</evidence>
<evidence type="ECO:0000256" key="7">
    <source>
        <dbReference type="ARBA" id="ARBA00022723"/>
    </source>
</evidence>
<dbReference type="EC" id="1.1.1.193" evidence="13"/>
<comment type="cofactor">
    <cofactor evidence="13 16">
        <name>Zn(2+)</name>
        <dbReference type="ChEBI" id="CHEBI:29105"/>
    </cofactor>
    <text evidence="13 16">Binds 1 zinc ion.</text>
</comment>
<dbReference type="EMBL" id="WHNW01000001">
    <property type="protein sequence ID" value="MPV85286.1"/>
    <property type="molecule type" value="Genomic_DNA"/>
</dbReference>
<evidence type="ECO:0000256" key="8">
    <source>
        <dbReference type="ARBA" id="ARBA00022801"/>
    </source>
</evidence>
<dbReference type="RefSeq" id="WP_152808387.1">
    <property type="nucleotide sequence ID" value="NZ_WHNW01000001.1"/>
</dbReference>
<reference evidence="18 19" key="1">
    <citation type="submission" date="2019-10" db="EMBL/GenBank/DDBJ databases">
        <title>Cardiobacteriales fam. a chemoheterotrophic member of the order Cardiobacteriales, and proposal of Cardiobacteriales fam. nov.</title>
        <authorList>
            <person name="Wang C."/>
        </authorList>
    </citation>
    <scope>NUCLEOTIDE SEQUENCE [LARGE SCALE GENOMIC DNA]</scope>
    <source>
        <strain evidence="18 19">ML27</strain>
    </source>
</reference>
<dbReference type="PANTHER" id="PTHR38011">
    <property type="entry name" value="DIHYDROFOLATE REDUCTASE FAMILY PROTEIN (AFU_ORTHOLOGUE AFUA_8G06820)"/>
    <property type="match status" value="1"/>
</dbReference>
<evidence type="ECO:0000256" key="4">
    <source>
        <dbReference type="ARBA" id="ARBA00005259"/>
    </source>
</evidence>
<feature type="binding site" evidence="15">
    <location>
        <position position="186"/>
    </location>
    <ligand>
        <name>substrate</name>
    </ligand>
</feature>
<organism evidence="18 19">
    <name type="scientific">Ostreibacterium oceani</name>
    <dbReference type="NCBI Taxonomy" id="2654998"/>
    <lineage>
        <taxon>Bacteria</taxon>
        <taxon>Pseudomonadati</taxon>
        <taxon>Pseudomonadota</taxon>
        <taxon>Gammaproteobacteria</taxon>
        <taxon>Cardiobacteriales</taxon>
        <taxon>Ostreibacteriaceae</taxon>
        <taxon>Ostreibacterium</taxon>
    </lineage>
</organism>
<evidence type="ECO:0000256" key="3">
    <source>
        <dbReference type="ARBA" id="ARBA00004910"/>
    </source>
</evidence>
<feature type="binding site" evidence="15">
    <location>
        <position position="156"/>
    </location>
    <ligand>
        <name>NADP(+)</name>
        <dbReference type="ChEBI" id="CHEBI:58349"/>
    </ligand>
</feature>
<dbReference type="GO" id="GO:0008835">
    <property type="term" value="F:diaminohydroxyphosphoribosylaminopyrimidine deaminase activity"/>
    <property type="evidence" value="ECO:0007669"/>
    <property type="project" value="UniProtKB-EC"/>
</dbReference>
<evidence type="ECO:0000256" key="16">
    <source>
        <dbReference type="PIRSR" id="PIRSR006769-3"/>
    </source>
</evidence>
<feature type="binding site" evidence="15">
    <location>
        <position position="198"/>
    </location>
    <ligand>
        <name>NADP(+)</name>
        <dbReference type="ChEBI" id="CHEBI:58349"/>
    </ligand>
</feature>